<dbReference type="PANTHER" id="PTHR34291">
    <property type="entry name" value="HYDROXYPROLINE-RICH GLYCOPROTEIN FAMILY PROTEIN"/>
    <property type="match status" value="1"/>
</dbReference>
<proteinExistence type="predicted"/>
<evidence type="ECO:0000256" key="1">
    <source>
        <dbReference type="SAM" id="Phobius"/>
    </source>
</evidence>
<evidence type="ECO:0000313" key="3">
    <source>
        <dbReference type="Proteomes" id="UP000015453"/>
    </source>
</evidence>
<feature type="transmembrane region" description="Helical" evidence="1">
    <location>
        <begin position="6"/>
        <end position="31"/>
    </location>
</feature>
<dbReference type="InterPro" id="IPR037699">
    <property type="entry name" value="At5g65660-like"/>
</dbReference>
<reference evidence="2 3" key="1">
    <citation type="journal article" date="2013" name="BMC Genomics">
        <title>The miniature genome of a carnivorous plant Genlisea aurea contains a low number of genes and short non-coding sequences.</title>
        <authorList>
            <person name="Leushkin E.V."/>
            <person name="Sutormin R.A."/>
            <person name="Nabieva E.R."/>
            <person name="Penin A.A."/>
            <person name="Kondrashov A.S."/>
            <person name="Logacheva M.D."/>
        </authorList>
    </citation>
    <scope>NUCLEOTIDE SEQUENCE [LARGE SCALE GENOMIC DNA]</scope>
</reference>
<dbReference type="PANTHER" id="PTHR34291:SF1">
    <property type="entry name" value="HYDROXYPROLINE-RICH GLYCOPROTEIN FAMILY PROTEIN"/>
    <property type="match status" value="1"/>
</dbReference>
<accession>S8ECR5</accession>
<name>S8ECR5_9LAMI</name>
<comment type="caution">
    <text evidence="2">The sequence shown here is derived from an EMBL/GenBank/DDBJ whole genome shotgun (WGS) entry which is preliminary data.</text>
</comment>
<organism evidence="2 3">
    <name type="scientific">Genlisea aurea</name>
    <dbReference type="NCBI Taxonomy" id="192259"/>
    <lineage>
        <taxon>Eukaryota</taxon>
        <taxon>Viridiplantae</taxon>
        <taxon>Streptophyta</taxon>
        <taxon>Embryophyta</taxon>
        <taxon>Tracheophyta</taxon>
        <taxon>Spermatophyta</taxon>
        <taxon>Magnoliopsida</taxon>
        <taxon>eudicotyledons</taxon>
        <taxon>Gunneridae</taxon>
        <taxon>Pentapetalae</taxon>
        <taxon>asterids</taxon>
        <taxon>lamiids</taxon>
        <taxon>Lamiales</taxon>
        <taxon>Lentibulariaceae</taxon>
        <taxon>Genlisea</taxon>
    </lineage>
</organism>
<feature type="non-terminal residue" evidence="2">
    <location>
        <position position="91"/>
    </location>
</feature>
<keyword evidence="1" id="KW-0472">Membrane</keyword>
<keyword evidence="1" id="KW-1133">Transmembrane helix</keyword>
<evidence type="ECO:0000313" key="2">
    <source>
        <dbReference type="EMBL" id="EPS73743.1"/>
    </source>
</evidence>
<evidence type="ECO:0008006" key="4">
    <source>
        <dbReference type="Google" id="ProtNLM"/>
    </source>
</evidence>
<dbReference type="AlphaFoldDB" id="S8ECR5"/>
<protein>
    <recommendedName>
        <fullName evidence="4">Hydroxyproline-rich glycoprotein family protein</fullName>
    </recommendedName>
</protein>
<keyword evidence="3" id="KW-1185">Reference proteome</keyword>
<dbReference type="OrthoDB" id="1936969at2759"/>
<feature type="non-terminal residue" evidence="2">
    <location>
        <position position="1"/>
    </location>
</feature>
<keyword evidence="1" id="KW-0812">Transmembrane</keyword>
<gene>
    <name evidence="2" type="ORF">M569_01015</name>
</gene>
<sequence>DESRPSIGFPIGTAILLLLIFTLSGIISFCYHWNKLRNILSPTNPNSHVGNSPPPHHLNANGKLTVIVMPGDDFPKFVALPCPCQPPWPER</sequence>
<dbReference type="EMBL" id="AUSU01000323">
    <property type="protein sequence ID" value="EPS73743.1"/>
    <property type="molecule type" value="Genomic_DNA"/>
</dbReference>
<dbReference type="Proteomes" id="UP000015453">
    <property type="component" value="Unassembled WGS sequence"/>
</dbReference>